<accession>A0A6J6I825</accession>
<dbReference type="EMBL" id="CAEZUZ010000124">
    <property type="protein sequence ID" value="CAB4619524.1"/>
    <property type="molecule type" value="Genomic_DNA"/>
</dbReference>
<protein>
    <submittedName>
        <fullName evidence="1">Unannotated protein</fullName>
    </submittedName>
</protein>
<sequence>MPFATIIPCTSSGLVSARTKMTSVPPTTARSASSAVKNTCPTAAPGDAANPLAIPFCFLAN</sequence>
<proteinExistence type="predicted"/>
<name>A0A6J6I825_9ZZZZ</name>
<organism evidence="1">
    <name type="scientific">freshwater metagenome</name>
    <dbReference type="NCBI Taxonomy" id="449393"/>
    <lineage>
        <taxon>unclassified sequences</taxon>
        <taxon>metagenomes</taxon>
        <taxon>ecological metagenomes</taxon>
    </lineage>
</organism>
<reference evidence="1" key="1">
    <citation type="submission" date="2020-05" db="EMBL/GenBank/DDBJ databases">
        <authorList>
            <person name="Chiriac C."/>
            <person name="Salcher M."/>
            <person name="Ghai R."/>
            <person name="Kavagutti S V."/>
        </authorList>
    </citation>
    <scope>NUCLEOTIDE SEQUENCE</scope>
</reference>
<gene>
    <name evidence="1" type="ORF">UFOPK1889_00790</name>
</gene>
<dbReference type="AlphaFoldDB" id="A0A6J6I825"/>
<evidence type="ECO:0000313" key="1">
    <source>
        <dbReference type="EMBL" id="CAB4619524.1"/>
    </source>
</evidence>